<organism evidence="3 4">
    <name type="scientific">Colletotrichum chlorophyti</name>
    <dbReference type="NCBI Taxonomy" id="708187"/>
    <lineage>
        <taxon>Eukaryota</taxon>
        <taxon>Fungi</taxon>
        <taxon>Dikarya</taxon>
        <taxon>Ascomycota</taxon>
        <taxon>Pezizomycotina</taxon>
        <taxon>Sordariomycetes</taxon>
        <taxon>Hypocreomycetidae</taxon>
        <taxon>Glomerellales</taxon>
        <taxon>Glomerellaceae</taxon>
        <taxon>Colletotrichum</taxon>
    </lineage>
</organism>
<dbReference type="OrthoDB" id="1601230at2759"/>
<evidence type="ECO:0000256" key="1">
    <source>
        <dbReference type="ARBA" id="ARBA00011738"/>
    </source>
</evidence>
<dbReference type="InterPro" id="IPR011008">
    <property type="entry name" value="Dimeric_a/b-barrel"/>
</dbReference>
<dbReference type="STRING" id="708187.A0A1Q8RX91"/>
<comment type="caution">
    <text evidence="3">The sequence shown here is derived from an EMBL/GenBank/DDBJ whole genome shotgun (WGS) entry which is preliminary data.</text>
</comment>
<evidence type="ECO:0000259" key="2">
    <source>
        <dbReference type="PROSITE" id="PS51502"/>
    </source>
</evidence>
<accession>A0A1Q8RX91</accession>
<dbReference type="Gene3D" id="3.30.70.100">
    <property type="match status" value="1"/>
</dbReference>
<sequence length="110" mass="12196">MTIIHVVQFQFKELVPADEVSAICDQMLALKDNCIHPTSKKAYVKSIVGGLDNSPEGIQDGITHVFVVEFESTEDRDYYVNKDPAHLAFVKQAGEAILKARVVDFTPGVF</sequence>
<dbReference type="InterPro" id="IPR044662">
    <property type="entry name" value="HS1/DABB1-like"/>
</dbReference>
<protein>
    <recommendedName>
        <fullName evidence="2">Stress-response A/B barrel domain-containing protein</fullName>
    </recommendedName>
</protein>
<dbReference type="Proteomes" id="UP000186583">
    <property type="component" value="Unassembled WGS sequence"/>
</dbReference>
<dbReference type="PROSITE" id="PS51502">
    <property type="entry name" value="S_R_A_B_BARREL"/>
    <property type="match status" value="1"/>
</dbReference>
<dbReference type="InterPro" id="IPR013097">
    <property type="entry name" value="Dabb"/>
</dbReference>
<proteinExistence type="predicted"/>
<dbReference type="EMBL" id="MPGH01000067">
    <property type="protein sequence ID" value="OLN90005.1"/>
    <property type="molecule type" value="Genomic_DNA"/>
</dbReference>
<reference evidence="3 4" key="1">
    <citation type="submission" date="2016-11" db="EMBL/GenBank/DDBJ databases">
        <title>Draft Genome Assembly of Colletotrichum chlorophyti a pathogen of herbaceous plants.</title>
        <authorList>
            <person name="Gan P."/>
            <person name="Narusaka M."/>
            <person name="Tsushima A."/>
            <person name="Narusaka Y."/>
            <person name="Takano Y."/>
            <person name="Shirasu K."/>
        </authorList>
    </citation>
    <scope>NUCLEOTIDE SEQUENCE [LARGE SCALE GENOMIC DNA]</scope>
    <source>
        <strain evidence="3 4">NTL11</strain>
    </source>
</reference>
<gene>
    <name evidence="3" type="ORF">CCHL11_07228</name>
</gene>
<dbReference type="PANTHER" id="PTHR33178">
    <property type="match status" value="1"/>
</dbReference>
<evidence type="ECO:0000313" key="3">
    <source>
        <dbReference type="EMBL" id="OLN90005.1"/>
    </source>
</evidence>
<dbReference type="AlphaFoldDB" id="A0A1Q8RX91"/>
<name>A0A1Q8RX91_9PEZI</name>
<keyword evidence="4" id="KW-1185">Reference proteome</keyword>
<dbReference type="Pfam" id="PF07876">
    <property type="entry name" value="Dabb"/>
    <property type="match status" value="1"/>
</dbReference>
<dbReference type="SMART" id="SM00886">
    <property type="entry name" value="Dabb"/>
    <property type="match status" value="1"/>
</dbReference>
<feature type="domain" description="Stress-response A/B barrel" evidence="2">
    <location>
        <begin position="3"/>
        <end position="105"/>
    </location>
</feature>
<comment type="subunit">
    <text evidence="1">Homodimer.</text>
</comment>
<dbReference type="PANTHER" id="PTHR33178:SF10">
    <property type="entry name" value="STRESS-RESPONSE A_B BARREL DOMAIN-CONTAINING PROTEIN"/>
    <property type="match status" value="1"/>
</dbReference>
<evidence type="ECO:0000313" key="4">
    <source>
        <dbReference type="Proteomes" id="UP000186583"/>
    </source>
</evidence>
<dbReference type="SUPFAM" id="SSF54909">
    <property type="entry name" value="Dimeric alpha+beta barrel"/>
    <property type="match status" value="1"/>
</dbReference>